<dbReference type="Gene3D" id="3.30.420.40">
    <property type="match status" value="1"/>
</dbReference>
<evidence type="ECO:0000313" key="12">
    <source>
        <dbReference type="EMBL" id="PNH19812.1"/>
    </source>
</evidence>
<sequence length="462" mass="50800">MMNKLIEIFPAEVAERLPQVEDFLKKHNLLAEQYDFDGEKKRLIAAMRCGLEHKDSDMAMLPTYLGSEIRRDLPAETVLVLDIGGTNLRAGLVRVSGDETVLLKSKSCGLPGKNSNIDYLDFLRELANFFKPYLSDEISRMAICFSFAADIEEDKTAKILAWSKEVKISDAAGRNLVRDLQAVCREQGLPVLPMRVANDSTAALLSILQTTAKNNYSGPIGIIHGTGFNCALPTAAWPKLAGSYPLNMLVNTEMGNYTIGNRGDIDRYLDEISTLPNDHVLEKLLSGEYLGKLSGMTILAAAGVKSAFHGHDDIVSGKPILNICNCNSDVIEEFTRLSNASVSMFLQNVSDYPEFWNRCFPTEESRSVVRQLLAAIYERAAKLVTIVLAAVTAMLPQKSTAEGDLGKTAVLIEGSTYHKSFALADLFKYYLAKAGLADKYVFLSPRDNANLLGTALSWHLAE</sequence>
<organism evidence="12 13">
    <name type="scientific">Mageeibacillus indolicus</name>
    <dbReference type="NCBI Taxonomy" id="884684"/>
    <lineage>
        <taxon>Bacteria</taxon>
        <taxon>Bacillati</taxon>
        <taxon>Bacillota</taxon>
        <taxon>Clostridia</taxon>
        <taxon>Eubacteriales</taxon>
        <taxon>Oscillospiraceae</taxon>
        <taxon>Mageeibacillus</taxon>
    </lineage>
</organism>
<dbReference type="InterPro" id="IPR022673">
    <property type="entry name" value="Hexokinase_C"/>
</dbReference>
<evidence type="ECO:0000313" key="13">
    <source>
        <dbReference type="Proteomes" id="UP000236394"/>
    </source>
</evidence>
<dbReference type="Gene3D" id="3.40.367.20">
    <property type="match status" value="1"/>
</dbReference>
<gene>
    <name evidence="12" type="ORF">B7R76_02745</name>
</gene>
<dbReference type="GO" id="GO:0006096">
    <property type="term" value="P:glycolytic process"/>
    <property type="evidence" value="ECO:0007669"/>
    <property type="project" value="UniProtKB-UniPathway"/>
</dbReference>
<keyword evidence="7" id="KW-0067">ATP-binding</keyword>
<proteinExistence type="inferred from homology"/>
<evidence type="ECO:0000256" key="2">
    <source>
        <dbReference type="ARBA" id="ARBA00005007"/>
    </source>
</evidence>
<evidence type="ECO:0000256" key="1">
    <source>
        <dbReference type="ARBA" id="ARBA00004921"/>
    </source>
</evidence>
<evidence type="ECO:0000256" key="5">
    <source>
        <dbReference type="ARBA" id="ARBA00022741"/>
    </source>
</evidence>
<comment type="catalytic activity">
    <reaction evidence="9">
        <text>D-fructose + ATP = D-fructose 6-phosphate + ADP + H(+)</text>
        <dbReference type="Rhea" id="RHEA:16125"/>
        <dbReference type="ChEBI" id="CHEBI:15378"/>
        <dbReference type="ChEBI" id="CHEBI:30616"/>
        <dbReference type="ChEBI" id="CHEBI:37721"/>
        <dbReference type="ChEBI" id="CHEBI:61527"/>
        <dbReference type="ChEBI" id="CHEBI:456216"/>
        <dbReference type="EC" id="2.7.1.1"/>
    </reaction>
    <physiologicalReaction direction="left-to-right" evidence="9">
        <dbReference type="Rhea" id="RHEA:16126"/>
    </physiologicalReaction>
</comment>
<feature type="domain" description="Hexokinase C-terminal" evidence="11">
    <location>
        <begin position="220"/>
        <end position="457"/>
    </location>
</feature>
<dbReference type="PRINTS" id="PR00475">
    <property type="entry name" value="HEXOKINASE"/>
</dbReference>
<dbReference type="PANTHER" id="PTHR19443:SF16">
    <property type="entry name" value="HEXOKINASE TYPE 1-RELATED"/>
    <property type="match status" value="1"/>
</dbReference>
<dbReference type="Pfam" id="PF03727">
    <property type="entry name" value="Hexokinase_2"/>
    <property type="match status" value="1"/>
</dbReference>
<comment type="pathway">
    <text evidence="2">Carbohydrate metabolism.</text>
</comment>
<evidence type="ECO:0008006" key="14">
    <source>
        <dbReference type="Google" id="ProtNLM"/>
    </source>
</evidence>
<dbReference type="InterPro" id="IPR022672">
    <property type="entry name" value="Hexokinase_N"/>
</dbReference>
<feature type="domain" description="Hexokinase N-terminal" evidence="10">
    <location>
        <begin position="39"/>
        <end position="206"/>
    </location>
</feature>
<dbReference type="GO" id="GO:0004340">
    <property type="term" value="F:glucokinase activity"/>
    <property type="evidence" value="ECO:0007669"/>
    <property type="project" value="TreeGrafter"/>
</dbReference>
<comment type="caution">
    <text evidence="12">The sequence shown here is derived from an EMBL/GenBank/DDBJ whole genome shotgun (WGS) entry which is preliminary data.</text>
</comment>
<dbReference type="AlphaFoldDB" id="A0A2J8B4X5"/>
<dbReference type="InterPro" id="IPR043129">
    <property type="entry name" value="ATPase_NBD"/>
</dbReference>
<dbReference type="GO" id="GO:0001678">
    <property type="term" value="P:intracellular glucose homeostasis"/>
    <property type="evidence" value="ECO:0007669"/>
    <property type="project" value="InterPro"/>
</dbReference>
<dbReference type="SUPFAM" id="SSF53067">
    <property type="entry name" value="Actin-like ATPase domain"/>
    <property type="match status" value="2"/>
</dbReference>
<keyword evidence="4" id="KW-0808">Transferase</keyword>
<protein>
    <recommendedName>
        <fullName evidence="14">Hexokinase</fullName>
    </recommendedName>
</protein>
<dbReference type="InterPro" id="IPR001312">
    <property type="entry name" value="Hexokinase"/>
</dbReference>
<keyword evidence="5" id="KW-0547">Nucleotide-binding</keyword>
<dbReference type="GO" id="GO:0005524">
    <property type="term" value="F:ATP binding"/>
    <property type="evidence" value="ECO:0007669"/>
    <property type="project" value="UniProtKB-KW"/>
</dbReference>
<dbReference type="UniPathway" id="UPA00109">
    <property type="reaction ID" value="UER00180"/>
</dbReference>
<keyword evidence="8" id="KW-0324">Glycolysis</keyword>
<dbReference type="PROSITE" id="PS51748">
    <property type="entry name" value="HEXOKINASE_2"/>
    <property type="match status" value="1"/>
</dbReference>
<evidence type="ECO:0000256" key="7">
    <source>
        <dbReference type="ARBA" id="ARBA00022840"/>
    </source>
</evidence>
<dbReference type="CDD" id="cd24000">
    <property type="entry name" value="ASKHA_NBD_HK"/>
    <property type="match status" value="1"/>
</dbReference>
<evidence type="ECO:0000256" key="9">
    <source>
        <dbReference type="ARBA" id="ARBA00047905"/>
    </source>
</evidence>
<name>A0A2J8B4X5_9FIRM</name>
<keyword evidence="6" id="KW-0418">Kinase</keyword>
<dbReference type="GO" id="GO:0008865">
    <property type="term" value="F:fructokinase activity"/>
    <property type="evidence" value="ECO:0007669"/>
    <property type="project" value="TreeGrafter"/>
</dbReference>
<evidence type="ECO:0000259" key="11">
    <source>
        <dbReference type="Pfam" id="PF03727"/>
    </source>
</evidence>
<comment type="pathway">
    <text evidence="1">Carbohydrate degradation.</text>
</comment>
<dbReference type="Pfam" id="PF00349">
    <property type="entry name" value="Hexokinase_1"/>
    <property type="match status" value="1"/>
</dbReference>
<evidence type="ECO:0000259" key="10">
    <source>
        <dbReference type="Pfam" id="PF00349"/>
    </source>
</evidence>
<dbReference type="Proteomes" id="UP000236394">
    <property type="component" value="Unassembled WGS sequence"/>
</dbReference>
<dbReference type="PANTHER" id="PTHR19443">
    <property type="entry name" value="HEXOKINASE"/>
    <property type="match status" value="1"/>
</dbReference>
<accession>A0A2J8B4X5</accession>
<dbReference type="EMBL" id="NBZD01000001">
    <property type="protein sequence ID" value="PNH19812.1"/>
    <property type="molecule type" value="Genomic_DNA"/>
</dbReference>
<evidence type="ECO:0000256" key="3">
    <source>
        <dbReference type="ARBA" id="ARBA00009225"/>
    </source>
</evidence>
<dbReference type="GO" id="GO:0005536">
    <property type="term" value="F:D-glucose binding"/>
    <property type="evidence" value="ECO:0007669"/>
    <property type="project" value="InterPro"/>
</dbReference>
<comment type="similarity">
    <text evidence="3">Belongs to the hexokinase family.</text>
</comment>
<reference evidence="13" key="1">
    <citation type="submission" date="2017-04" db="EMBL/GenBank/DDBJ databases">
        <authorList>
            <person name="Bumgarner R.E."/>
            <person name="Fredricks D.N."/>
            <person name="Srinivasan S."/>
        </authorList>
    </citation>
    <scope>NUCLEOTIDE SEQUENCE [LARGE SCALE GENOMIC DNA]</scope>
    <source>
        <strain evidence="13">KA00405</strain>
    </source>
</reference>
<dbReference type="GO" id="GO:0006006">
    <property type="term" value="P:glucose metabolic process"/>
    <property type="evidence" value="ECO:0007669"/>
    <property type="project" value="TreeGrafter"/>
</dbReference>
<evidence type="ECO:0000256" key="4">
    <source>
        <dbReference type="ARBA" id="ARBA00022679"/>
    </source>
</evidence>
<evidence type="ECO:0000256" key="6">
    <source>
        <dbReference type="ARBA" id="ARBA00022777"/>
    </source>
</evidence>
<evidence type="ECO:0000256" key="8">
    <source>
        <dbReference type="ARBA" id="ARBA00023152"/>
    </source>
</evidence>
<dbReference type="GO" id="GO:0005829">
    <property type="term" value="C:cytosol"/>
    <property type="evidence" value="ECO:0007669"/>
    <property type="project" value="TreeGrafter"/>
</dbReference>